<evidence type="ECO:0000313" key="5">
    <source>
        <dbReference type="EMBL" id="CAB4877757.1"/>
    </source>
</evidence>
<sequence length="889" mass="100412">MMGEKNLQNTAVLGHPYRMAKRGAIAGELGKDLPVLDGVSLTRTTIPVLPANYLSRKKLVSNFKLQVPGTTLVSAPAGYGKTSLVTEVVLNQSRKVIWYNISENRDRQDFNRHFIQAIRNVIPDFAPWFSSDSKEFARDLALKVCNELGQINEEFILVIDNSRVYEDKDDRFSNYLFDILPRNIHIIGIRRTTPAHSYSRFSSDNNFSIYGPVDLRFSKEEISAILQMHELNPEDHLISKVVSLANGWPAAVQMIAHALGRGRDLQDFEKIMASDNEPLTWLVTQVLSSLTEDERETLVALSAVKSFDSEIAEVILGEKYRKNEINAFALDGLFFEQANNPERTYTFNGLVGEALFNELHKSPEKERAINSKLSRYFERNRQHLRAVEYSHRAGEVERVQELFKEAARVLASQGQGSELIRWSRFIGDDSNVGLRLRQTVEVMGLIVDFRYNEAMSLIAEMRFGAKGLRVEDFIIKFTHLAEAFIAFAYFRREDFERIFSEISKPFISFDLGDSDRIAAMRLKASIAFIQDDFESLPEIYHQAYEIGGSEVTSYMHLNLDAIRAMVLYGEGECQDAYEVASSAINSAQREKFIGITGPADVMYVQALCLIEFGEVEEGLQALKRAAILAERWSLGPWHFMSISRITRTMAARGEISEALEMLRGSREYAASFKVSHNFDLFNDLTELSIRAKVGDWERVRILLERTPGFLLTTQVKILMDEKNGRFRSLDVIEGLPEVTPRQKLHKYLALANHNIGSENVALGFIRKALEIGAQVQSIETFLRQDAALMNLMLKVSTEKPTVYLENLASAIAARVKASSEPTPGLTAPLTKREIEVLRHLSTGKPISAIAGTLHVSQNTMKTHLKNIYRKIEVDGRESAVTKAKALFIL</sequence>
<dbReference type="InterPro" id="IPR011990">
    <property type="entry name" value="TPR-like_helical_dom_sf"/>
</dbReference>
<evidence type="ECO:0000259" key="4">
    <source>
        <dbReference type="PROSITE" id="PS50043"/>
    </source>
</evidence>
<dbReference type="PRINTS" id="PR00038">
    <property type="entry name" value="HTHLUXR"/>
</dbReference>
<dbReference type="PROSITE" id="PS50043">
    <property type="entry name" value="HTH_LUXR_2"/>
    <property type="match status" value="1"/>
</dbReference>
<dbReference type="SUPFAM" id="SSF48452">
    <property type="entry name" value="TPR-like"/>
    <property type="match status" value="1"/>
</dbReference>
<dbReference type="Gene3D" id="1.25.40.10">
    <property type="entry name" value="Tetratricopeptide repeat domain"/>
    <property type="match status" value="1"/>
</dbReference>
<dbReference type="AlphaFoldDB" id="A0A6J7E3X5"/>
<dbReference type="SUPFAM" id="SSF52540">
    <property type="entry name" value="P-loop containing nucleoside triphosphate hydrolases"/>
    <property type="match status" value="1"/>
</dbReference>
<dbReference type="GO" id="GO:0003677">
    <property type="term" value="F:DNA binding"/>
    <property type="evidence" value="ECO:0007669"/>
    <property type="project" value="UniProtKB-KW"/>
</dbReference>
<dbReference type="SUPFAM" id="SSF46894">
    <property type="entry name" value="C-terminal effector domain of the bipartite response regulators"/>
    <property type="match status" value="1"/>
</dbReference>
<dbReference type="InterPro" id="IPR036388">
    <property type="entry name" value="WH-like_DNA-bd_sf"/>
</dbReference>
<dbReference type="CDD" id="cd06170">
    <property type="entry name" value="LuxR_C_like"/>
    <property type="match status" value="1"/>
</dbReference>
<protein>
    <submittedName>
        <fullName evidence="5">Unannotated protein</fullName>
    </submittedName>
</protein>
<dbReference type="PANTHER" id="PTHR44688">
    <property type="entry name" value="DNA-BINDING TRANSCRIPTIONAL ACTIVATOR DEVR_DOSR"/>
    <property type="match status" value="1"/>
</dbReference>
<gene>
    <name evidence="5" type="ORF">UFOPK3461_00704</name>
</gene>
<dbReference type="InterPro" id="IPR027417">
    <property type="entry name" value="P-loop_NTPase"/>
</dbReference>
<dbReference type="Gene3D" id="1.10.10.10">
    <property type="entry name" value="Winged helix-like DNA-binding domain superfamily/Winged helix DNA-binding domain"/>
    <property type="match status" value="1"/>
</dbReference>
<dbReference type="Pfam" id="PF25873">
    <property type="entry name" value="WHD_MalT"/>
    <property type="match status" value="1"/>
</dbReference>
<dbReference type="InterPro" id="IPR059106">
    <property type="entry name" value="WHD_MalT"/>
</dbReference>
<dbReference type="Gene3D" id="3.40.50.300">
    <property type="entry name" value="P-loop containing nucleotide triphosphate hydrolases"/>
    <property type="match status" value="1"/>
</dbReference>
<keyword evidence="3" id="KW-0804">Transcription</keyword>
<name>A0A6J7E3X5_9ZZZZ</name>
<dbReference type="SMART" id="SM00421">
    <property type="entry name" value="HTH_LUXR"/>
    <property type="match status" value="1"/>
</dbReference>
<dbReference type="InterPro" id="IPR000792">
    <property type="entry name" value="Tscrpt_reg_LuxR_C"/>
</dbReference>
<accession>A0A6J7E3X5</accession>
<dbReference type="Pfam" id="PF00196">
    <property type="entry name" value="GerE"/>
    <property type="match status" value="1"/>
</dbReference>
<proteinExistence type="predicted"/>
<organism evidence="5">
    <name type="scientific">freshwater metagenome</name>
    <dbReference type="NCBI Taxonomy" id="449393"/>
    <lineage>
        <taxon>unclassified sequences</taxon>
        <taxon>metagenomes</taxon>
        <taxon>ecological metagenomes</taxon>
    </lineage>
</organism>
<dbReference type="PANTHER" id="PTHR44688:SF25">
    <property type="entry name" value="HTH LUXR-TYPE DOMAIN-CONTAINING PROTEIN"/>
    <property type="match status" value="1"/>
</dbReference>
<evidence type="ECO:0000256" key="3">
    <source>
        <dbReference type="ARBA" id="ARBA00023163"/>
    </source>
</evidence>
<evidence type="ECO:0000256" key="2">
    <source>
        <dbReference type="ARBA" id="ARBA00023125"/>
    </source>
</evidence>
<reference evidence="5" key="1">
    <citation type="submission" date="2020-05" db="EMBL/GenBank/DDBJ databases">
        <authorList>
            <person name="Chiriac C."/>
            <person name="Salcher M."/>
            <person name="Ghai R."/>
            <person name="Kavagutti S V."/>
        </authorList>
    </citation>
    <scope>NUCLEOTIDE SEQUENCE</scope>
</reference>
<keyword evidence="1" id="KW-0805">Transcription regulation</keyword>
<dbReference type="EMBL" id="CAFBLW010000052">
    <property type="protein sequence ID" value="CAB4877757.1"/>
    <property type="molecule type" value="Genomic_DNA"/>
</dbReference>
<keyword evidence="2" id="KW-0238">DNA-binding</keyword>
<feature type="domain" description="HTH luxR-type" evidence="4">
    <location>
        <begin position="822"/>
        <end position="887"/>
    </location>
</feature>
<evidence type="ECO:0000256" key="1">
    <source>
        <dbReference type="ARBA" id="ARBA00023015"/>
    </source>
</evidence>
<dbReference type="InterPro" id="IPR016032">
    <property type="entry name" value="Sig_transdc_resp-reg_C-effctor"/>
</dbReference>
<dbReference type="GO" id="GO:0006355">
    <property type="term" value="P:regulation of DNA-templated transcription"/>
    <property type="evidence" value="ECO:0007669"/>
    <property type="project" value="InterPro"/>
</dbReference>